<keyword evidence="1" id="KW-0472">Membrane</keyword>
<feature type="transmembrane region" description="Helical" evidence="1">
    <location>
        <begin position="99"/>
        <end position="124"/>
    </location>
</feature>
<feature type="transmembrane region" description="Helical" evidence="1">
    <location>
        <begin position="220"/>
        <end position="240"/>
    </location>
</feature>
<keyword evidence="1" id="KW-1133">Transmembrane helix</keyword>
<proteinExistence type="predicted"/>
<reference evidence="2 3" key="1">
    <citation type="submission" date="2024-03" db="EMBL/GenBank/DDBJ databases">
        <title>Aureococcus anophagefferens CCMP1851 and Kratosvirus quantuckense: Draft genome of a second virus-susceptible host strain in the model system.</title>
        <authorList>
            <person name="Chase E."/>
            <person name="Truchon A.R."/>
            <person name="Schepens W."/>
            <person name="Wilhelm S.W."/>
        </authorList>
    </citation>
    <scope>NUCLEOTIDE SEQUENCE [LARGE SCALE GENOMIC DNA]</scope>
    <source>
        <strain evidence="2 3">CCMP1851</strain>
    </source>
</reference>
<comment type="caution">
    <text evidence="2">The sequence shown here is derived from an EMBL/GenBank/DDBJ whole genome shotgun (WGS) entry which is preliminary data.</text>
</comment>
<dbReference type="EMBL" id="JBBJCI010000257">
    <property type="protein sequence ID" value="KAK7236791.1"/>
    <property type="molecule type" value="Genomic_DNA"/>
</dbReference>
<name>A0ABR1FRN9_AURAN</name>
<evidence type="ECO:0000313" key="3">
    <source>
        <dbReference type="Proteomes" id="UP001363151"/>
    </source>
</evidence>
<feature type="transmembrane region" description="Helical" evidence="1">
    <location>
        <begin position="190"/>
        <end position="208"/>
    </location>
</feature>
<evidence type="ECO:0000313" key="2">
    <source>
        <dbReference type="EMBL" id="KAK7236791.1"/>
    </source>
</evidence>
<evidence type="ECO:0000256" key="1">
    <source>
        <dbReference type="SAM" id="Phobius"/>
    </source>
</evidence>
<organism evidence="2 3">
    <name type="scientific">Aureococcus anophagefferens</name>
    <name type="common">Harmful bloom alga</name>
    <dbReference type="NCBI Taxonomy" id="44056"/>
    <lineage>
        <taxon>Eukaryota</taxon>
        <taxon>Sar</taxon>
        <taxon>Stramenopiles</taxon>
        <taxon>Ochrophyta</taxon>
        <taxon>Pelagophyceae</taxon>
        <taxon>Pelagomonadales</taxon>
        <taxon>Pelagomonadaceae</taxon>
        <taxon>Aureococcus</taxon>
    </lineage>
</organism>
<feature type="transmembrane region" description="Helical" evidence="1">
    <location>
        <begin position="136"/>
        <end position="158"/>
    </location>
</feature>
<protein>
    <submittedName>
        <fullName evidence="2">Calcium ion binding protein</fullName>
    </submittedName>
</protein>
<sequence>MDCENATSNTLTAVPIEDGWWRASSYSDEVYQCQYSGACKKGECAEGHEGVACRVCKNDYHHDAAFEALIAWTSFLEFNVVQILPIACLRPFNFFDKLLAMTVLPIVFSLLIFLFGELAVMCATADEAKPIRSTSFGTFLLLTFVVFTSVSTTVLRFYNCVSYEEGFSDGSTETIRVLEADHDISCDSPSYKGIWSTYALAMLFVYTYSRPYIEDADDNLANVGNAQIILVFIASLTLFIKDMDEQDGAPGDIPH</sequence>
<keyword evidence="1" id="KW-0812">Transmembrane</keyword>
<keyword evidence="3" id="KW-1185">Reference proteome</keyword>
<gene>
    <name evidence="2" type="ORF">SO694_00093064</name>
</gene>
<accession>A0ABR1FRN9</accession>
<dbReference type="Proteomes" id="UP001363151">
    <property type="component" value="Unassembled WGS sequence"/>
</dbReference>